<dbReference type="Gene3D" id="2.120.10.80">
    <property type="entry name" value="Kelch-type beta propeller"/>
    <property type="match status" value="1"/>
</dbReference>
<proteinExistence type="predicted"/>
<dbReference type="InterPro" id="IPR015915">
    <property type="entry name" value="Kelch-typ_b-propeller"/>
</dbReference>
<dbReference type="InterPro" id="IPR006652">
    <property type="entry name" value="Kelch_1"/>
</dbReference>
<dbReference type="Pfam" id="PF01344">
    <property type="entry name" value="Kelch_1"/>
    <property type="match status" value="2"/>
</dbReference>
<dbReference type="PANTHER" id="PTHR46375">
    <property type="entry name" value="KELCH REPEAT AND BTB DOMAIN-CONTAINING PROTEIN 13-RELATED"/>
    <property type="match status" value="1"/>
</dbReference>
<accession>A0ABY6KTF0</accession>
<gene>
    <name evidence="2" type="ORF">LAZ67_9001908</name>
</gene>
<evidence type="ECO:0000313" key="3">
    <source>
        <dbReference type="Proteomes" id="UP001235939"/>
    </source>
</evidence>
<dbReference type="EMBL" id="CP092871">
    <property type="protein sequence ID" value="UYV72126.1"/>
    <property type="molecule type" value="Genomic_DNA"/>
</dbReference>
<dbReference type="InterPro" id="IPR052392">
    <property type="entry name" value="Kelch-BTB_domain-containing"/>
</dbReference>
<keyword evidence="3" id="KW-1185">Reference proteome</keyword>
<sequence>MPQSLLFCAVGATSLYNRLYVCGGYDGISSLNTVECYNPETNEWAMVSSMAKHRSASGVVAFEGHIYALGGHDGLSIFDSVSSPLILVSLCHTWKCPDYH</sequence>
<evidence type="ECO:0000256" key="1">
    <source>
        <dbReference type="ARBA" id="ARBA00022441"/>
    </source>
</evidence>
<dbReference type="Proteomes" id="UP001235939">
    <property type="component" value="Chromosome 09"/>
</dbReference>
<organism evidence="2 3">
    <name type="scientific">Cordylochernes scorpioides</name>
    <dbReference type="NCBI Taxonomy" id="51811"/>
    <lineage>
        <taxon>Eukaryota</taxon>
        <taxon>Metazoa</taxon>
        <taxon>Ecdysozoa</taxon>
        <taxon>Arthropoda</taxon>
        <taxon>Chelicerata</taxon>
        <taxon>Arachnida</taxon>
        <taxon>Pseudoscorpiones</taxon>
        <taxon>Cheliferoidea</taxon>
        <taxon>Chernetidae</taxon>
        <taxon>Cordylochernes</taxon>
    </lineage>
</organism>
<reference evidence="2 3" key="1">
    <citation type="submission" date="2022-01" db="EMBL/GenBank/DDBJ databases">
        <title>A chromosomal length assembly of Cordylochernes scorpioides.</title>
        <authorList>
            <person name="Zeh D."/>
            <person name="Zeh J."/>
        </authorList>
    </citation>
    <scope>NUCLEOTIDE SEQUENCE [LARGE SCALE GENOMIC DNA]</scope>
    <source>
        <strain evidence="2">IN4F17</strain>
        <tissue evidence="2">Whole Body</tissue>
    </source>
</reference>
<protein>
    <submittedName>
        <fullName evidence="2">KLHL18</fullName>
    </submittedName>
</protein>
<name>A0ABY6KTF0_9ARAC</name>
<evidence type="ECO:0000313" key="2">
    <source>
        <dbReference type="EMBL" id="UYV72126.1"/>
    </source>
</evidence>
<dbReference type="SUPFAM" id="SSF117281">
    <property type="entry name" value="Kelch motif"/>
    <property type="match status" value="1"/>
</dbReference>
<dbReference type="PANTHER" id="PTHR46375:SF3">
    <property type="entry name" value="KELCH REPEAT AND BTB DOMAIN-CONTAINING PROTEIN 13"/>
    <property type="match status" value="1"/>
</dbReference>
<dbReference type="SMART" id="SM00612">
    <property type="entry name" value="Kelch"/>
    <property type="match status" value="1"/>
</dbReference>
<keyword evidence="1" id="KW-0880">Kelch repeat</keyword>